<organism evidence="2 3">
    <name type="scientific">Escherichia coli</name>
    <dbReference type="NCBI Taxonomy" id="562"/>
    <lineage>
        <taxon>Bacteria</taxon>
        <taxon>Pseudomonadati</taxon>
        <taxon>Pseudomonadota</taxon>
        <taxon>Gammaproteobacteria</taxon>
        <taxon>Enterobacterales</taxon>
        <taxon>Enterobacteriaceae</taxon>
        <taxon>Escherichia</taxon>
    </lineage>
</organism>
<feature type="coiled-coil region" evidence="1">
    <location>
        <begin position="40"/>
        <end position="101"/>
    </location>
</feature>
<reference evidence="2 3" key="1">
    <citation type="submission" date="2018-06" db="EMBL/GenBank/DDBJ databases">
        <authorList>
            <consortium name="Pathogen Informatics"/>
            <person name="Doyle S."/>
        </authorList>
    </citation>
    <scope>NUCLEOTIDE SEQUENCE [LARGE SCALE GENOMIC DNA]</scope>
    <source>
        <strain evidence="2 3">NCTC9081</strain>
    </source>
</reference>
<dbReference type="EMBL" id="UGCV01000008">
    <property type="protein sequence ID" value="STJ17715.1"/>
    <property type="molecule type" value="Genomic_DNA"/>
</dbReference>
<name>A0A376W2B4_ECOLX</name>
<evidence type="ECO:0000313" key="2">
    <source>
        <dbReference type="EMBL" id="STJ17715.1"/>
    </source>
</evidence>
<sequence>MSGRLPEAEVTIMMNNLHIRVALAAADTLTQPLRRARETVGALSDSLRETQDSIRSLERQSEAFAAAQTKFDEATRKIAAVQQQLNRLQQAEREGTVLSERQA</sequence>
<dbReference type="Proteomes" id="UP000254716">
    <property type="component" value="Unassembled WGS sequence"/>
</dbReference>
<gene>
    <name evidence="2" type="ORF">NCTC9081_03178</name>
</gene>
<keyword evidence="1" id="KW-0175">Coiled coil</keyword>
<evidence type="ECO:0000256" key="1">
    <source>
        <dbReference type="SAM" id="Coils"/>
    </source>
</evidence>
<accession>A0A376W2B4</accession>
<evidence type="ECO:0000313" key="3">
    <source>
        <dbReference type="Proteomes" id="UP000254716"/>
    </source>
</evidence>
<proteinExistence type="predicted"/>
<dbReference type="AlphaFoldDB" id="A0A376W2B4"/>
<protein>
    <submittedName>
        <fullName evidence="2">Putative tail protein from prophage putative tail length tape measure motif</fullName>
    </submittedName>
</protein>